<evidence type="ECO:0000313" key="2">
    <source>
        <dbReference type="Proteomes" id="UP001150581"/>
    </source>
</evidence>
<accession>A0ACC1IW70</accession>
<gene>
    <name evidence="1" type="primary">AYR1_2</name>
    <name evidence="1" type="ORF">LPJ66_000499</name>
</gene>
<proteinExistence type="predicted"/>
<dbReference type="Proteomes" id="UP001150581">
    <property type="component" value="Unassembled WGS sequence"/>
</dbReference>
<name>A0ACC1IW70_9FUNG</name>
<keyword evidence="1" id="KW-0560">Oxidoreductase</keyword>
<evidence type="ECO:0000313" key="1">
    <source>
        <dbReference type="EMBL" id="KAJ1901828.1"/>
    </source>
</evidence>
<sequence>MANNQSPKRVVLITSCSVGGIGHYLALEFAKQGCEVYASARNTSKLATNLSELGIKSLDFDVTKDESVNAAIAHIYRESGHIDILVNNAGQDKMGPVVETEISGVRQLSESNFFSGVRMCQAVAPHMMDRRQGVIVNMGFSSGYTSLTWASYYAESKAALHSLSDTLRVELALFNVKVVLVPGIIKSNIDSAFNPERFLPANSRYALAFKDIKRMSAFMVNQSTQRRVVLITGCSAGGIGHYLALEFAKKGCKVYASARNTSKIDVSLQQVHGIESVELDITVDESVKAAVDRIIQESGHIDVLVNNAGQSCVGPAVETELLRVQQLFDSNFFGAVRLCQAVSPYMMDRRQGTIVNVGSVGGYVASPWIGYYGATKAALHSISDSLRIELSPFNVHVIVLAPGTIKTNIVDSQNDEPLVPENSRYNGAMDGIRAMAEFGKTSNPTPADQFASHIVPRILAKRPSAYLTYGRLAMATWAMYYVPCAVRDYLFGRKFGTAKLASELKAGLIA</sequence>
<comment type="caution">
    <text evidence="1">The sequence shown here is derived from an EMBL/GenBank/DDBJ whole genome shotgun (WGS) entry which is preliminary data.</text>
</comment>
<protein>
    <submittedName>
        <fullName evidence="1">NADPH-dependent 1-acyl dihydroxyacetone phosphate reductase</fullName>
        <ecNumber evidence="1">1.1.1.101</ecNumber>
    </submittedName>
</protein>
<dbReference type="EMBL" id="JANBPG010000014">
    <property type="protein sequence ID" value="KAJ1901828.1"/>
    <property type="molecule type" value="Genomic_DNA"/>
</dbReference>
<dbReference type="EC" id="1.1.1.101" evidence="1"/>
<keyword evidence="2" id="KW-1185">Reference proteome</keyword>
<reference evidence="1" key="1">
    <citation type="submission" date="2022-07" db="EMBL/GenBank/DDBJ databases">
        <title>Phylogenomic reconstructions and comparative analyses of Kickxellomycotina fungi.</title>
        <authorList>
            <person name="Reynolds N.K."/>
            <person name="Stajich J.E."/>
            <person name="Barry K."/>
            <person name="Grigoriev I.V."/>
            <person name="Crous P."/>
            <person name="Smith M.E."/>
        </authorList>
    </citation>
    <scope>NUCLEOTIDE SEQUENCE</scope>
    <source>
        <strain evidence="1">Benny 63K</strain>
    </source>
</reference>
<organism evidence="1 2">
    <name type="scientific">Kickxella alabastrina</name>
    <dbReference type="NCBI Taxonomy" id="61397"/>
    <lineage>
        <taxon>Eukaryota</taxon>
        <taxon>Fungi</taxon>
        <taxon>Fungi incertae sedis</taxon>
        <taxon>Zoopagomycota</taxon>
        <taxon>Kickxellomycotina</taxon>
        <taxon>Kickxellomycetes</taxon>
        <taxon>Kickxellales</taxon>
        <taxon>Kickxellaceae</taxon>
        <taxon>Kickxella</taxon>
    </lineage>
</organism>